<evidence type="ECO:0000256" key="1">
    <source>
        <dbReference type="SAM" id="MobiDB-lite"/>
    </source>
</evidence>
<accession>A0A9P6SX77</accession>
<name>A0A9P6SX77_9FUNG</name>
<feature type="transmembrane region" description="Helical" evidence="2">
    <location>
        <begin position="6"/>
        <end position="25"/>
    </location>
</feature>
<proteinExistence type="predicted"/>
<organism evidence="3 4">
    <name type="scientific">Entomortierella chlamydospora</name>
    <dbReference type="NCBI Taxonomy" id="101097"/>
    <lineage>
        <taxon>Eukaryota</taxon>
        <taxon>Fungi</taxon>
        <taxon>Fungi incertae sedis</taxon>
        <taxon>Mucoromycota</taxon>
        <taxon>Mortierellomycotina</taxon>
        <taxon>Mortierellomycetes</taxon>
        <taxon>Mortierellales</taxon>
        <taxon>Mortierellaceae</taxon>
        <taxon>Entomortierella</taxon>
    </lineage>
</organism>
<feature type="compositionally biased region" description="Low complexity" evidence="1">
    <location>
        <begin position="58"/>
        <end position="84"/>
    </location>
</feature>
<gene>
    <name evidence="3" type="ORF">BGZ80_002262</name>
</gene>
<feature type="region of interest" description="Disordered" evidence="1">
    <location>
        <begin position="58"/>
        <end position="98"/>
    </location>
</feature>
<evidence type="ECO:0000313" key="4">
    <source>
        <dbReference type="Proteomes" id="UP000703661"/>
    </source>
</evidence>
<evidence type="ECO:0000256" key="2">
    <source>
        <dbReference type="SAM" id="Phobius"/>
    </source>
</evidence>
<dbReference type="Pfam" id="PF23670">
    <property type="entry name" value="PIGBOS1"/>
    <property type="match status" value="1"/>
</dbReference>
<evidence type="ECO:0000313" key="3">
    <source>
        <dbReference type="EMBL" id="KAG0009567.1"/>
    </source>
</evidence>
<keyword evidence="4" id="KW-1185">Reference proteome</keyword>
<dbReference type="Proteomes" id="UP000703661">
    <property type="component" value="Unassembled WGS sequence"/>
</dbReference>
<dbReference type="InterPro" id="IPR057394">
    <property type="entry name" value="PIGBOS1"/>
</dbReference>
<protein>
    <submittedName>
        <fullName evidence="3">Uncharacterized protein</fullName>
    </submittedName>
</protein>
<comment type="caution">
    <text evidence="3">The sequence shown here is derived from an EMBL/GenBank/DDBJ whole genome shotgun (WGS) entry which is preliminary data.</text>
</comment>
<keyword evidence="2" id="KW-0472">Membrane</keyword>
<dbReference type="EMBL" id="JAAAID010001553">
    <property type="protein sequence ID" value="KAG0009567.1"/>
    <property type="molecule type" value="Genomic_DNA"/>
</dbReference>
<keyword evidence="2" id="KW-1133">Transmembrane helix</keyword>
<keyword evidence="2" id="KW-0812">Transmembrane</keyword>
<dbReference type="OrthoDB" id="4093673at2759"/>
<dbReference type="AlphaFoldDB" id="A0A9P6SX77"/>
<reference evidence="3" key="1">
    <citation type="journal article" date="2020" name="Fungal Divers.">
        <title>Resolving the Mortierellaceae phylogeny through synthesis of multi-gene phylogenetics and phylogenomics.</title>
        <authorList>
            <person name="Vandepol N."/>
            <person name="Liber J."/>
            <person name="Desiro A."/>
            <person name="Na H."/>
            <person name="Kennedy M."/>
            <person name="Barry K."/>
            <person name="Grigoriev I.V."/>
            <person name="Miller A.N."/>
            <person name="O'Donnell K."/>
            <person name="Stajich J.E."/>
            <person name="Bonito G."/>
        </authorList>
    </citation>
    <scope>NUCLEOTIDE SEQUENCE</scope>
    <source>
        <strain evidence="3">NRRL 2769</strain>
    </source>
</reference>
<sequence length="98" mass="10460">MNGINRSIPLIVAIGVGVMSGFYIWEPVLKKYQRESKGTWNYEVVQQTRAEELNHHANAVAEATGATTTQTTTATTGAPAEKPASTPSVASSPEADKK</sequence>